<name>A0AAV3ZCA8_9GAST</name>
<keyword evidence="1" id="KW-0732">Signal</keyword>
<protein>
    <submittedName>
        <fullName evidence="2">Uncharacterized protein</fullName>
    </submittedName>
</protein>
<organism evidence="2 3">
    <name type="scientific">Plakobranchus ocellatus</name>
    <dbReference type="NCBI Taxonomy" id="259542"/>
    <lineage>
        <taxon>Eukaryota</taxon>
        <taxon>Metazoa</taxon>
        <taxon>Spiralia</taxon>
        <taxon>Lophotrochozoa</taxon>
        <taxon>Mollusca</taxon>
        <taxon>Gastropoda</taxon>
        <taxon>Heterobranchia</taxon>
        <taxon>Euthyneura</taxon>
        <taxon>Panpulmonata</taxon>
        <taxon>Sacoglossa</taxon>
        <taxon>Placobranchoidea</taxon>
        <taxon>Plakobranchidae</taxon>
        <taxon>Plakobranchus</taxon>
    </lineage>
</organism>
<evidence type="ECO:0000256" key="1">
    <source>
        <dbReference type="SAM" id="SignalP"/>
    </source>
</evidence>
<evidence type="ECO:0000313" key="2">
    <source>
        <dbReference type="EMBL" id="GFN92372.1"/>
    </source>
</evidence>
<gene>
    <name evidence="2" type="ORF">PoB_001887800</name>
</gene>
<evidence type="ECO:0000313" key="3">
    <source>
        <dbReference type="Proteomes" id="UP000735302"/>
    </source>
</evidence>
<dbReference type="Proteomes" id="UP000735302">
    <property type="component" value="Unassembled WGS sequence"/>
</dbReference>
<dbReference type="AlphaFoldDB" id="A0AAV3ZCA8"/>
<feature type="signal peptide" evidence="1">
    <location>
        <begin position="1"/>
        <end position="24"/>
    </location>
</feature>
<proteinExistence type="predicted"/>
<reference evidence="2 3" key="1">
    <citation type="journal article" date="2021" name="Elife">
        <title>Chloroplast acquisition without the gene transfer in kleptoplastic sea slugs, Plakobranchus ocellatus.</title>
        <authorList>
            <person name="Maeda T."/>
            <person name="Takahashi S."/>
            <person name="Yoshida T."/>
            <person name="Shimamura S."/>
            <person name="Takaki Y."/>
            <person name="Nagai Y."/>
            <person name="Toyoda A."/>
            <person name="Suzuki Y."/>
            <person name="Arimoto A."/>
            <person name="Ishii H."/>
            <person name="Satoh N."/>
            <person name="Nishiyama T."/>
            <person name="Hasebe M."/>
            <person name="Maruyama T."/>
            <person name="Minagawa J."/>
            <person name="Obokata J."/>
            <person name="Shigenobu S."/>
        </authorList>
    </citation>
    <scope>NUCLEOTIDE SEQUENCE [LARGE SCALE GENOMIC DNA]</scope>
</reference>
<accession>A0AAV3ZCA8</accession>
<sequence length="132" mass="14140">MGGRAKKGLLLQRIAASLFKLLSTECPLSWVNRGVGGTVANESALISAGVLLSRVQAPPPVPWPDGSISGPSTVLFASITNDVQYGRDISSQLCLDVPELHVQAFDKAYHFQRRLVSMGRVGNAQPDWLGPD</sequence>
<dbReference type="EMBL" id="BLXT01002238">
    <property type="protein sequence ID" value="GFN92372.1"/>
    <property type="molecule type" value="Genomic_DNA"/>
</dbReference>
<keyword evidence="3" id="KW-1185">Reference proteome</keyword>
<feature type="chain" id="PRO_5043607285" evidence="1">
    <location>
        <begin position="25"/>
        <end position="132"/>
    </location>
</feature>
<comment type="caution">
    <text evidence="2">The sequence shown here is derived from an EMBL/GenBank/DDBJ whole genome shotgun (WGS) entry which is preliminary data.</text>
</comment>